<organism evidence="1 2">
    <name type="scientific">Flammeovirga pacifica</name>
    <dbReference type="NCBI Taxonomy" id="915059"/>
    <lineage>
        <taxon>Bacteria</taxon>
        <taxon>Pseudomonadati</taxon>
        <taxon>Bacteroidota</taxon>
        <taxon>Cytophagia</taxon>
        <taxon>Cytophagales</taxon>
        <taxon>Flammeovirgaceae</taxon>
        <taxon>Flammeovirga</taxon>
    </lineage>
</organism>
<name>A0A1S1Z4D7_FLAPC</name>
<dbReference type="Proteomes" id="UP000179797">
    <property type="component" value="Unassembled WGS sequence"/>
</dbReference>
<dbReference type="OrthoDB" id="975709at2"/>
<dbReference type="EMBL" id="JRYR02000001">
    <property type="protein sequence ID" value="OHX68023.1"/>
    <property type="molecule type" value="Genomic_DNA"/>
</dbReference>
<accession>A0A1S1Z4D7</accession>
<dbReference type="STRING" id="915059.NH26_17570"/>
<sequence>MNTKNSTYFLCLSIFALLFGFKSSNDWNGVLLITEKDNKFYAFVDQVSSTDELSIVTYIDNKRSSTPINSKGEVALVDMTKNSKGYVAVKRGNHIVSSVLIGQIKYSDPEYFDERVKNAGGDDSYMAAAATQSTTNSPEEEMAKDEQTITPPVEVEEKDSIEVVTVDAATDSTTTKEEIEATSNTFEMSVYEEFLVYNHYKHSMKNVDEIKSRDDLSEEIKEEAKYLDGEFEILNDYYSWLHLKDKEKGDEWAFDGEYLFKIIPKYFVLKDTEKYELKVFRDEHDIRVKPHNKKWVGIYYKDFLLSEFKSEDGYTFKKTDNNNFTVNIMKHEYKVNCSKDHVTIRKDGEIIEHFNTESLKEEPVPVFDN</sequence>
<dbReference type="RefSeq" id="WP_044220090.1">
    <property type="nucleotide sequence ID" value="NZ_JRYR02000001.1"/>
</dbReference>
<evidence type="ECO:0000313" key="2">
    <source>
        <dbReference type="Proteomes" id="UP000179797"/>
    </source>
</evidence>
<evidence type="ECO:0000313" key="1">
    <source>
        <dbReference type="EMBL" id="OHX68023.1"/>
    </source>
</evidence>
<dbReference type="AlphaFoldDB" id="A0A1S1Z4D7"/>
<gene>
    <name evidence="1" type="ORF">NH26_17570</name>
</gene>
<reference evidence="1 2" key="1">
    <citation type="journal article" date="2012" name="Int. J. Syst. Evol. Microbiol.">
        <title>Flammeovirga pacifica sp. nov., isolated from deep-sea sediment.</title>
        <authorList>
            <person name="Xu H."/>
            <person name="Fu Y."/>
            <person name="Yang N."/>
            <person name="Ding Z."/>
            <person name="Lai Q."/>
            <person name="Zeng R."/>
        </authorList>
    </citation>
    <scope>NUCLEOTIDE SEQUENCE [LARGE SCALE GENOMIC DNA]</scope>
    <source>
        <strain evidence="2">DSM 24597 / LMG 26175 / WPAGA1</strain>
    </source>
</reference>
<protein>
    <submittedName>
        <fullName evidence="1">Uncharacterized protein</fullName>
    </submittedName>
</protein>
<comment type="caution">
    <text evidence="1">The sequence shown here is derived from an EMBL/GenBank/DDBJ whole genome shotgun (WGS) entry which is preliminary data.</text>
</comment>
<proteinExistence type="predicted"/>
<keyword evidence="2" id="KW-1185">Reference proteome</keyword>